<dbReference type="Gene3D" id="3.80.10.10">
    <property type="entry name" value="Ribonuclease Inhibitor"/>
    <property type="match status" value="1"/>
</dbReference>
<evidence type="ECO:0000256" key="1">
    <source>
        <dbReference type="ARBA" id="ARBA00022737"/>
    </source>
</evidence>
<sequence length="217" mass="24891">MPKSIGTMTELQVLSHVAVFGSGEELIDIGQLLQLRKLGIVLNECQEHIMRHLYRAIEILPGLRSLSIRETADNKNAEIDMSRTMHQLLMPPKYLQTLEISGLRGIPKWIENMDELFKIALHDTLLAVDEIVILGKLTRLCCLKLEEKSYSKSTLTFSRNGFQSLKFLVMDCSTFTNIKFVEEATPKLEKIFFVFHCPAVYFWYRVPSKPQRAQSEG</sequence>
<keyword evidence="4" id="KW-1185">Reference proteome</keyword>
<name>A0A3L6PMA6_PANMI</name>
<gene>
    <name evidence="3" type="ORF">C2845_PM14G09860</name>
</gene>
<evidence type="ECO:0000313" key="4">
    <source>
        <dbReference type="Proteomes" id="UP000275267"/>
    </source>
</evidence>
<reference evidence="4" key="1">
    <citation type="journal article" date="2019" name="Nat. Commun.">
        <title>The genome of broomcorn millet.</title>
        <authorList>
            <person name="Zou C."/>
            <person name="Miki D."/>
            <person name="Li D."/>
            <person name="Tang Q."/>
            <person name="Xiao L."/>
            <person name="Rajput S."/>
            <person name="Deng P."/>
            <person name="Jia W."/>
            <person name="Huang R."/>
            <person name="Zhang M."/>
            <person name="Sun Y."/>
            <person name="Hu J."/>
            <person name="Fu X."/>
            <person name="Schnable P.S."/>
            <person name="Li F."/>
            <person name="Zhang H."/>
            <person name="Feng B."/>
            <person name="Zhu X."/>
            <person name="Liu R."/>
            <person name="Schnable J.C."/>
            <person name="Zhu J.-K."/>
            <person name="Zhang H."/>
        </authorList>
    </citation>
    <scope>NUCLEOTIDE SEQUENCE [LARGE SCALE GENOMIC DNA]</scope>
</reference>
<accession>A0A3L6PMA6</accession>
<dbReference type="STRING" id="4540.A0A3L6PMA6"/>
<dbReference type="InterPro" id="IPR032675">
    <property type="entry name" value="LRR_dom_sf"/>
</dbReference>
<dbReference type="EMBL" id="PQIB02000016">
    <property type="protein sequence ID" value="RLM60974.1"/>
    <property type="molecule type" value="Genomic_DNA"/>
</dbReference>
<dbReference type="AlphaFoldDB" id="A0A3L6PMA6"/>
<dbReference type="Pfam" id="PF23598">
    <property type="entry name" value="LRR_14"/>
    <property type="match status" value="1"/>
</dbReference>
<dbReference type="InterPro" id="IPR055414">
    <property type="entry name" value="LRR_R13L4/SHOC2-like"/>
</dbReference>
<keyword evidence="1" id="KW-0677">Repeat</keyword>
<protein>
    <submittedName>
        <fullName evidence="3">Disease resistance protein RPM1</fullName>
    </submittedName>
</protein>
<comment type="caution">
    <text evidence="3">The sequence shown here is derived from an EMBL/GenBank/DDBJ whole genome shotgun (WGS) entry which is preliminary data.</text>
</comment>
<evidence type="ECO:0000259" key="2">
    <source>
        <dbReference type="Pfam" id="PF23598"/>
    </source>
</evidence>
<dbReference type="SUPFAM" id="SSF52047">
    <property type="entry name" value="RNI-like"/>
    <property type="match status" value="1"/>
</dbReference>
<evidence type="ECO:0000313" key="3">
    <source>
        <dbReference type="EMBL" id="RLM60974.1"/>
    </source>
</evidence>
<dbReference type="OrthoDB" id="680362at2759"/>
<organism evidence="3 4">
    <name type="scientific">Panicum miliaceum</name>
    <name type="common">Proso millet</name>
    <name type="synonym">Broomcorn millet</name>
    <dbReference type="NCBI Taxonomy" id="4540"/>
    <lineage>
        <taxon>Eukaryota</taxon>
        <taxon>Viridiplantae</taxon>
        <taxon>Streptophyta</taxon>
        <taxon>Embryophyta</taxon>
        <taxon>Tracheophyta</taxon>
        <taxon>Spermatophyta</taxon>
        <taxon>Magnoliopsida</taxon>
        <taxon>Liliopsida</taxon>
        <taxon>Poales</taxon>
        <taxon>Poaceae</taxon>
        <taxon>PACMAD clade</taxon>
        <taxon>Panicoideae</taxon>
        <taxon>Panicodae</taxon>
        <taxon>Paniceae</taxon>
        <taxon>Panicinae</taxon>
        <taxon>Panicum</taxon>
        <taxon>Panicum sect. Panicum</taxon>
    </lineage>
</organism>
<proteinExistence type="predicted"/>
<feature type="domain" description="Disease resistance R13L4/SHOC-2-like LRR" evidence="2">
    <location>
        <begin position="1"/>
        <end position="198"/>
    </location>
</feature>
<dbReference type="Proteomes" id="UP000275267">
    <property type="component" value="Unassembled WGS sequence"/>
</dbReference>